<proteinExistence type="predicted"/>
<accession>A0A0C6FUD7</accession>
<dbReference type="Proteomes" id="UP000061432">
    <property type="component" value="Plasmid pMaq22A_1p"/>
</dbReference>
<sequence length="40" mass="4371">MELRAATYPDPPCPPVDEAEAARMLARFRELEAGLAAANR</sequence>
<dbReference type="PATRIC" id="fig|270351.10.peg.6216"/>
<reference evidence="2" key="2">
    <citation type="submission" date="2015-01" db="EMBL/GenBank/DDBJ databases">
        <title>Complete genome sequence of Methylobacterium aquaticum strain 22A.</title>
        <authorList>
            <person name="Tani A."/>
            <person name="Ogura Y."/>
            <person name="Hayashi T."/>
        </authorList>
    </citation>
    <scope>NUCLEOTIDE SEQUENCE [LARGE SCALE GENOMIC DNA]</scope>
    <source>
        <strain evidence="2">MA-22A</strain>
        <plasmid evidence="2">Plasmid pMaq22A_1p DNA</plasmid>
    </source>
</reference>
<protein>
    <submittedName>
        <fullName evidence="1">Uncharacterized protein</fullName>
    </submittedName>
</protein>
<dbReference type="AlphaFoldDB" id="A0A0C6FUD7"/>
<dbReference type="RefSeq" id="WP_280141937.1">
    <property type="nucleotide sequence ID" value="NZ_AP014705.1"/>
</dbReference>
<name>A0A0C6FUD7_9HYPH</name>
<dbReference type="KEGG" id="maqu:Maq22A_1p34510"/>
<evidence type="ECO:0000313" key="2">
    <source>
        <dbReference type="Proteomes" id="UP000061432"/>
    </source>
</evidence>
<keyword evidence="1" id="KW-0614">Plasmid</keyword>
<organism evidence="1 2">
    <name type="scientific">Methylobacterium aquaticum</name>
    <dbReference type="NCBI Taxonomy" id="270351"/>
    <lineage>
        <taxon>Bacteria</taxon>
        <taxon>Pseudomonadati</taxon>
        <taxon>Pseudomonadota</taxon>
        <taxon>Alphaproteobacteria</taxon>
        <taxon>Hyphomicrobiales</taxon>
        <taxon>Methylobacteriaceae</taxon>
        <taxon>Methylobacterium</taxon>
    </lineage>
</organism>
<dbReference type="EMBL" id="AP014705">
    <property type="protein sequence ID" value="BAQ49169.1"/>
    <property type="molecule type" value="Genomic_DNA"/>
</dbReference>
<reference evidence="1 2" key="1">
    <citation type="journal article" date="2015" name="Genome Announc.">
        <title>Complete Genome Sequence of Methylobacterium aquaticum Strain 22A, Isolated from Racomitrium japonicum Moss.</title>
        <authorList>
            <person name="Tani A."/>
            <person name="Ogura Y."/>
            <person name="Hayashi T."/>
            <person name="Kimbara K."/>
        </authorList>
    </citation>
    <scope>NUCLEOTIDE SEQUENCE [LARGE SCALE GENOMIC DNA]</scope>
    <source>
        <strain evidence="1 2">MA-22A</strain>
        <plasmid evidence="2">Plasmid pMaq22A_1p DNA</plasmid>
    </source>
</reference>
<geneLocation type="plasmid" evidence="2">
    <name>pMaq22A_1p DNA</name>
</geneLocation>
<evidence type="ECO:0000313" key="1">
    <source>
        <dbReference type="EMBL" id="BAQ49169.1"/>
    </source>
</evidence>
<gene>
    <name evidence="1" type="ORF">Maq22A_1p34510</name>
</gene>